<dbReference type="AlphaFoldDB" id="A0A1I3WJ92"/>
<dbReference type="GO" id="GO:0006355">
    <property type="term" value="P:regulation of DNA-templated transcription"/>
    <property type="evidence" value="ECO:0007669"/>
    <property type="project" value="TreeGrafter"/>
</dbReference>
<keyword evidence="4" id="KW-0804">Transcription</keyword>
<evidence type="ECO:0000256" key="4">
    <source>
        <dbReference type="ARBA" id="ARBA00023163"/>
    </source>
</evidence>
<dbReference type="GO" id="GO:0003677">
    <property type="term" value="F:DNA binding"/>
    <property type="evidence" value="ECO:0007669"/>
    <property type="project" value="UniProtKB-KW"/>
</dbReference>
<proteinExistence type="inferred from homology"/>
<dbReference type="Gene3D" id="3.40.190.10">
    <property type="entry name" value="Periplasmic binding protein-like II"/>
    <property type="match status" value="2"/>
</dbReference>
<dbReference type="EMBL" id="FOQU01000026">
    <property type="protein sequence ID" value="SFK07249.1"/>
    <property type="molecule type" value="Genomic_DNA"/>
</dbReference>
<evidence type="ECO:0008006" key="7">
    <source>
        <dbReference type="Google" id="ProtNLM"/>
    </source>
</evidence>
<name>A0A1I3WJ92_9BURK</name>
<dbReference type="SUPFAM" id="SSF53850">
    <property type="entry name" value="Periplasmic binding protein-like II"/>
    <property type="match status" value="1"/>
</dbReference>
<protein>
    <recommendedName>
        <fullName evidence="7">LysR substrate binding domain-containing protein</fullName>
    </recommendedName>
</protein>
<evidence type="ECO:0000313" key="6">
    <source>
        <dbReference type="Proteomes" id="UP000199548"/>
    </source>
</evidence>
<evidence type="ECO:0000313" key="5">
    <source>
        <dbReference type="EMBL" id="SFK07249.1"/>
    </source>
</evidence>
<dbReference type="InterPro" id="IPR050389">
    <property type="entry name" value="LysR-type_TF"/>
</dbReference>
<dbReference type="Proteomes" id="UP000199548">
    <property type="component" value="Unassembled WGS sequence"/>
</dbReference>
<keyword evidence="6" id="KW-1185">Reference proteome</keyword>
<dbReference type="PANTHER" id="PTHR30118">
    <property type="entry name" value="HTH-TYPE TRANSCRIPTIONAL REGULATOR LEUO-RELATED"/>
    <property type="match status" value="1"/>
</dbReference>
<evidence type="ECO:0000256" key="2">
    <source>
        <dbReference type="ARBA" id="ARBA00023015"/>
    </source>
</evidence>
<keyword evidence="3" id="KW-0238">DNA-binding</keyword>
<comment type="similarity">
    <text evidence="1">Belongs to the LysR transcriptional regulatory family.</text>
</comment>
<dbReference type="PANTHER" id="PTHR30118:SF6">
    <property type="entry name" value="HTH-TYPE TRANSCRIPTIONAL REGULATOR LEUO"/>
    <property type="match status" value="1"/>
</dbReference>
<keyword evidence="2" id="KW-0805">Transcription regulation</keyword>
<organism evidence="5 6">
    <name type="scientific">Paraburkholderia megapolitana</name>
    <dbReference type="NCBI Taxonomy" id="420953"/>
    <lineage>
        <taxon>Bacteria</taxon>
        <taxon>Pseudomonadati</taxon>
        <taxon>Pseudomonadota</taxon>
        <taxon>Betaproteobacteria</taxon>
        <taxon>Burkholderiales</taxon>
        <taxon>Burkholderiaceae</taxon>
        <taxon>Paraburkholderia</taxon>
    </lineage>
</organism>
<reference evidence="5 6" key="1">
    <citation type="submission" date="2016-10" db="EMBL/GenBank/DDBJ databases">
        <authorList>
            <person name="de Groot N.N."/>
        </authorList>
    </citation>
    <scope>NUCLEOTIDE SEQUENCE [LARGE SCALE GENOMIC DNA]</scope>
    <source>
        <strain evidence="5 6">LMG 23650</strain>
    </source>
</reference>
<sequence length="92" mass="10112">MQPDAGEPRPNLTEHRMVVYDALTAIAVVGSSDMVALVPRRFAEINARQHGIVILESAGSQGHFEVAMLWHNRLQADPGLAWLRCLIHEAAS</sequence>
<gene>
    <name evidence="5" type="ORF">SAMN05192543_1262</name>
</gene>
<evidence type="ECO:0000256" key="1">
    <source>
        <dbReference type="ARBA" id="ARBA00009437"/>
    </source>
</evidence>
<accession>A0A1I3WJ92</accession>
<dbReference type="RefSeq" id="WP_091020694.1">
    <property type="nucleotide sequence ID" value="NZ_FOQU01000026.1"/>
</dbReference>
<evidence type="ECO:0000256" key="3">
    <source>
        <dbReference type="ARBA" id="ARBA00023125"/>
    </source>
</evidence>